<organism evidence="2 3">
    <name type="scientific">Vogesella fluminis</name>
    <dbReference type="NCBI Taxonomy" id="1069161"/>
    <lineage>
        <taxon>Bacteria</taxon>
        <taxon>Pseudomonadati</taxon>
        <taxon>Pseudomonadota</taxon>
        <taxon>Betaproteobacteria</taxon>
        <taxon>Neisseriales</taxon>
        <taxon>Chromobacteriaceae</taxon>
        <taxon>Vogesella</taxon>
    </lineage>
</organism>
<comment type="caution">
    <text evidence="2">The sequence shown here is derived from an EMBL/GenBank/DDBJ whole genome shotgun (WGS) entry which is preliminary data.</text>
</comment>
<dbReference type="RefSeq" id="WP_189353567.1">
    <property type="nucleotide sequence ID" value="NZ_BMYP01000025.1"/>
</dbReference>
<gene>
    <name evidence="2" type="ORF">GCM10011419_20600</name>
</gene>
<dbReference type="Pfam" id="PF13946">
    <property type="entry name" value="DUF4214"/>
    <property type="match status" value="1"/>
</dbReference>
<keyword evidence="3" id="KW-1185">Reference proteome</keyword>
<evidence type="ECO:0000313" key="3">
    <source>
        <dbReference type="Proteomes" id="UP000662678"/>
    </source>
</evidence>
<dbReference type="PRINTS" id="PR00313">
    <property type="entry name" value="CABNDNGRPT"/>
</dbReference>
<dbReference type="EMBL" id="BMYP01000025">
    <property type="protein sequence ID" value="GHD78484.1"/>
    <property type="molecule type" value="Genomic_DNA"/>
</dbReference>
<dbReference type="Gene3D" id="2.150.10.10">
    <property type="entry name" value="Serralysin-like metalloprotease, C-terminal"/>
    <property type="match status" value="1"/>
</dbReference>
<feature type="domain" description="DUF4214" evidence="1">
    <location>
        <begin position="56"/>
        <end position="118"/>
    </location>
</feature>
<protein>
    <recommendedName>
        <fullName evidence="1">DUF4214 domain-containing protein</fullName>
    </recommendedName>
</protein>
<dbReference type="Proteomes" id="UP000662678">
    <property type="component" value="Unassembled WGS sequence"/>
</dbReference>
<sequence length="1392" mass="140845">MAVQFLTQAQVDSIHRLYVSNFNRNADAEGADFWGKVYLAGLNAGKTDAAIQQELATEFSKTAEFTTTYPATMSAENFVKAIYQNVLNRPGDAGGVAYWTAQLETGTLQKSTFILNVLNAVVGTGSGVDYDYLAARVAASESNANIQGFTLTSGNDTATANVFNADQVYTPGGNDRINTLQDDDVLTGTGDNPTLNFTFGDDNDAGGTLVTPELHGIETINVKFVADAASTLDLQDATGVETVNVTRVQTGLTVQNMEAAVVNLSVANSAEFNDVELSYRNGELAGTQSVTVELDNALIDDFDIGATAIESQQVETVTLNVVSDTLINDLDLRQDGLAATGQSLVINATGALVIANDTDGDGNYIEEANGLEEVNGLDNITITGAGNVTLGDVGNMTGFDLVGGTATGVISANISNPASDDTSTVTTGSGNDVLQSDEAYKGDITTGAGDDTLTVTGSLLSDEDLGEADEGANVDLGAGNDTATIVGVVDENSSLAAGEGNDTITLGSRGADTSIAAGNFAGLVAGGITAGTTAAEDADGAVDLGAGDDSLTIISGTINGDVAGGAGADSLTLEAVDNVTVAEETATATGNATVTGVETLNLTAAFAYADAAGQVAAETDDDDDTANFEVDLGAFDADLATINIANQDRATFAANGLDAEDGDAIAVALTDYNNETINITSVETDRNAAVDENGNAIGTALETDELGTAFDADVTLTLTHAAAADSTAVSINLTGDEDFDVTLVDGNVATSDIDTLNMVVTGAGDHGIELSDDFDTALNITGAGTGELTLISVVADTIDTDAHVGNVFVEVADSAIKTISTGAGNDVLNLLADTITTDDALNLGEGTDRIIVDTTLGDVATGDDEVFEGFVSIEELELATNTNVMLNDDGFATGVARIIAQGTSTIRTGTDFERALTVDMDAVTATTVTIDNDGDNDFTVNASLEDETTGGAAALDRTLVFTDAGTNNDVVVNVAITGGVATEIDATAVGGSANSEMSITVAAGSIDQIVLADNHDQDDDGTLDADEAVIAAGRDNSAVTVTVSDAWSNSALTIDASAITDDDATRTDGTRSGTTGGVTINAVAELDAALTILGSANDDAITGGDEADTLTGNGGNDTFVYSFANADDSTSQSADTITDFNAGDVITVAVTLAAGGDQFLSTFATVASLAAGDNSLDGAPADLRFGDSFFSTDTNQFVIDVDGNGDVQDGVDLVINVAGFTASQVQYTITGAAGANDITTGAGNDTINDDAADNDDTFTGGAGADTIASGNVADSDIFVFNAGDSGLTVATSDIYTGTWAAATDTIDMAVAGGAGNYAEADVGAAADLAAVLALANTALDGTVKYYVGFNADNVAADIGLLFIDNDMDGSADEMIRLVGVDTAGEFDFDAIV</sequence>
<name>A0ABQ3HCQ4_9NEIS</name>
<reference evidence="3" key="1">
    <citation type="journal article" date="2019" name="Int. J. Syst. Evol. Microbiol.">
        <title>The Global Catalogue of Microorganisms (GCM) 10K type strain sequencing project: providing services to taxonomists for standard genome sequencing and annotation.</title>
        <authorList>
            <consortium name="The Broad Institute Genomics Platform"/>
            <consortium name="The Broad Institute Genome Sequencing Center for Infectious Disease"/>
            <person name="Wu L."/>
            <person name="Ma J."/>
        </authorList>
    </citation>
    <scope>NUCLEOTIDE SEQUENCE [LARGE SCALE GENOMIC DNA]</scope>
    <source>
        <strain evidence="3">KCTC 23713</strain>
    </source>
</reference>
<proteinExistence type="predicted"/>
<accession>A0ABQ3HCQ4</accession>
<evidence type="ECO:0000259" key="1">
    <source>
        <dbReference type="Pfam" id="PF13946"/>
    </source>
</evidence>
<dbReference type="InterPro" id="IPR011049">
    <property type="entry name" value="Serralysin-like_metalloprot_C"/>
</dbReference>
<evidence type="ECO:0000313" key="2">
    <source>
        <dbReference type="EMBL" id="GHD78484.1"/>
    </source>
</evidence>
<dbReference type="Gene3D" id="2.160.20.160">
    <property type="match status" value="1"/>
</dbReference>
<dbReference type="InterPro" id="IPR025282">
    <property type="entry name" value="DUF4214"/>
</dbReference>